<dbReference type="STRING" id="136037.A0A067QX51"/>
<evidence type="ECO:0000256" key="3">
    <source>
        <dbReference type="ARBA" id="ARBA00022842"/>
    </source>
</evidence>
<dbReference type="EMBL" id="KK852908">
    <property type="protein sequence ID" value="KDR13950.1"/>
    <property type="molecule type" value="Genomic_DNA"/>
</dbReference>
<evidence type="ECO:0000256" key="2">
    <source>
        <dbReference type="ARBA" id="ARBA00022741"/>
    </source>
</evidence>
<reference evidence="6 7" key="1">
    <citation type="journal article" date="2014" name="Nat. Commun.">
        <title>Molecular traces of alternative social organization in a termite genome.</title>
        <authorList>
            <person name="Terrapon N."/>
            <person name="Li C."/>
            <person name="Robertson H.M."/>
            <person name="Ji L."/>
            <person name="Meng X."/>
            <person name="Booth W."/>
            <person name="Chen Z."/>
            <person name="Childers C.P."/>
            <person name="Glastad K.M."/>
            <person name="Gokhale K."/>
            <person name="Gowin J."/>
            <person name="Gronenberg W."/>
            <person name="Hermansen R.A."/>
            <person name="Hu H."/>
            <person name="Hunt B.G."/>
            <person name="Huylmans A.K."/>
            <person name="Khalil S.M."/>
            <person name="Mitchell R.D."/>
            <person name="Munoz-Torres M.C."/>
            <person name="Mustard J.A."/>
            <person name="Pan H."/>
            <person name="Reese J.T."/>
            <person name="Scharf M.E."/>
            <person name="Sun F."/>
            <person name="Vogel H."/>
            <person name="Xiao J."/>
            <person name="Yang W."/>
            <person name="Yang Z."/>
            <person name="Yang Z."/>
            <person name="Zhou J."/>
            <person name="Zhu J."/>
            <person name="Brent C.S."/>
            <person name="Elsik C.G."/>
            <person name="Goodisman M.A."/>
            <person name="Liberles D.A."/>
            <person name="Roe R.M."/>
            <person name="Vargo E.L."/>
            <person name="Vilcinskas A."/>
            <person name="Wang J."/>
            <person name="Bornberg-Bauer E."/>
            <person name="Korb J."/>
            <person name="Zhang G."/>
            <person name="Liebig J."/>
        </authorList>
    </citation>
    <scope>NUCLEOTIDE SEQUENCE [LARGE SCALE GENOMIC DNA]</scope>
    <source>
        <tissue evidence="6">Whole organism</tissue>
    </source>
</reference>
<dbReference type="PROSITE" id="PS51705">
    <property type="entry name" value="G_HFLX"/>
    <property type="match status" value="1"/>
</dbReference>
<keyword evidence="3" id="KW-0460">Magnesium</keyword>
<dbReference type="SUPFAM" id="SSF52540">
    <property type="entry name" value="P-loop containing nucleoside triphosphate hydrolases"/>
    <property type="match status" value="1"/>
</dbReference>
<dbReference type="GO" id="GO:0005737">
    <property type="term" value="C:cytoplasm"/>
    <property type="evidence" value="ECO:0007669"/>
    <property type="project" value="TreeGrafter"/>
</dbReference>
<dbReference type="NCBIfam" id="TIGR03156">
    <property type="entry name" value="GTP_HflX"/>
    <property type="match status" value="1"/>
</dbReference>
<keyword evidence="4" id="KW-0342">GTP-binding</keyword>
<dbReference type="InterPro" id="IPR027417">
    <property type="entry name" value="P-loop_NTPase"/>
</dbReference>
<evidence type="ECO:0000313" key="6">
    <source>
        <dbReference type="EMBL" id="KDR13950.1"/>
    </source>
</evidence>
<dbReference type="InterPro" id="IPR016496">
    <property type="entry name" value="GTPase_HflX"/>
</dbReference>
<evidence type="ECO:0000256" key="1">
    <source>
        <dbReference type="ARBA" id="ARBA00022723"/>
    </source>
</evidence>
<dbReference type="OMA" id="IDVANKC"/>
<dbReference type="AlphaFoldDB" id="A0A067QX51"/>
<dbReference type="Pfam" id="PF13167">
    <property type="entry name" value="GTP-bdg_N"/>
    <property type="match status" value="1"/>
</dbReference>
<dbReference type="FunCoup" id="A0A067QX51">
    <property type="interactions" value="270"/>
</dbReference>
<dbReference type="PANTHER" id="PTHR10229:SF0">
    <property type="entry name" value="GTP-BINDING PROTEIN 6-RELATED"/>
    <property type="match status" value="1"/>
</dbReference>
<organism evidence="6 7">
    <name type="scientific">Zootermopsis nevadensis</name>
    <name type="common">Dampwood termite</name>
    <dbReference type="NCBI Taxonomy" id="136037"/>
    <lineage>
        <taxon>Eukaryota</taxon>
        <taxon>Metazoa</taxon>
        <taxon>Ecdysozoa</taxon>
        <taxon>Arthropoda</taxon>
        <taxon>Hexapoda</taxon>
        <taxon>Insecta</taxon>
        <taxon>Pterygota</taxon>
        <taxon>Neoptera</taxon>
        <taxon>Polyneoptera</taxon>
        <taxon>Dictyoptera</taxon>
        <taxon>Blattodea</taxon>
        <taxon>Blattoidea</taxon>
        <taxon>Termitoidae</taxon>
        <taxon>Termopsidae</taxon>
        <taxon>Zootermopsis</taxon>
    </lineage>
</organism>
<dbReference type="eggNOG" id="KOG0410">
    <property type="taxonomic scope" value="Eukaryota"/>
</dbReference>
<dbReference type="Pfam" id="PF16360">
    <property type="entry name" value="GTP-bdg_M"/>
    <property type="match status" value="1"/>
</dbReference>
<sequence>MKYLHNMITFSQNKCLNRSLSSFYKYGRYFSTKNCYMRSKLDAVKYITCQRNLNIVGLRRFTHLCSLTIVNLSFSENIYISFVTSTKFPGQYKMSAINSSLPAVCMIKGSRSFFSGRQTWKYQSDINDPDNIDECEDKMEDIDKEEYDDMVTRMLHLPDMGHQVLVVQPYVKWGSDKKRNTTPELQLAEAVALVDTLPKWKVVDKVKTALHSLGRKTMFGTGNLEMLKERIRRDKQITAIFISTDVLRGLQHRELEEVFGVPVYDRYMVVIQIFKEHAVSKEAKLQIAMAEIPYLRMRLKGLIEGAVDHQGAGMAAIGGAGETLFEVRKRILNTREIKLKHMLEKLRNQRTLLRKKRHKLEYPVIAVVGYTNSGKTSLIKALTGERDLEPKDHLFATLDVTAHGGELPSRLKVLYVDTVGFISDIPSHLIESFVATLEDAMLADVIIHLCDISHPDCKAQAETVTKTLKILNPSSNLLDNILVVGNKIDLLPERTQIQDLNCNVLVSAVTNQGLHDLIVQLDKTILKATGRRSVVIRVKMGGEEVSWLYKYAAVTGVTTDSKNSNYLLMKVVISEAQLSRFQHIFIKR</sequence>
<feature type="domain" description="Hflx-type G" evidence="5">
    <location>
        <begin position="363"/>
        <end position="529"/>
    </location>
</feature>
<dbReference type="Gene3D" id="3.40.50.300">
    <property type="entry name" value="P-loop containing nucleotide triphosphate hydrolases"/>
    <property type="match status" value="1"/>
</dbReference>
<dbReference type="InterPro" id="IPR030394">
    <property type="entry name" value="G_HFLX_dom"/>
</dbReference>
<gene>
    <name evidence="6" type="ORF">L798_11908</name>
</gene>
<dbReference type="OrthoDB" id="10268034at2759"/>
<dbReference type="PANTHER" id="PTHR10229">
    <property type="entry name" value="GTP-BINDING PROTEIN HFLX"/>
    <property type="match status" value="1"/>
</dbReference>
<dbReference type="Proteomes" id="UP000027135">
    <property type="component" value="Unassembled WGS sequence"/>
</dbReference>
<dbReference type="Pfam" id="PF01926">
    <property type="entry name" value="MMR_HSR1"/>
    <property type="match status" value="1"/>
</dbReference>
<accession>A0A067QX51</accession>
<dbReference type="InterPro" id="IPR006073">
    <property type="entry name" value="GTP-bd"/>
</dbReference>
<dbReference type="InParanoid" id="A0A067QX51"/>
<keyword evidence="7" id="KW-1185">Reference proteome</keyword>
<keyword evidence="1" id="KW-0479">Metal-binding</keyword>
<dbReference type="InterPro" id="IPR042108">
    <property type="entry name" value="GTPase_HflX_N_sf"/>
</dbReference>
<proteinExistence type="predicted"/>
<evidence type="ECO:0000256" key="4">
    <source>
        <dbReference type="ARBA" id="ARBA00023134"/>
    </source>
</evidence>
<dbReference type="InterPro" id="IPR025121">
    <property type="entry name" value="GTPase_HflX_N"/>
</dbReference>
<evidence type="ECO:0000259" key="5">
    <source>
        <dbReference type="PROSITE" id="PS51705"/>
    </source>
</evidence>
<protein>
    <submittedName>
        <fullName evidence="6">Putative GTP-binding protein 6</fullName>
    </submittedName>
</protein>
<dbReference type="FunFam" id="3.40.50.300:FF:000886">
    <property type="entry name" value="Putative GTP-binding protein 6"/>
    <property type="match status" value="1"/>
</dbReference>
<keyword evidence="2" id="KW-0547">Nucleotide-binding</keyword>
<dbReference type="Gene3D" id="3.40.50.11060">
    <property type="entry name" value="GTPase HflX, N-terminal domain"/>
    <property type="match status" value="1"/>
</dbReference>
<dbReference type="GO" id="GO:0005525">
    <property type="term" value="F:GTP binding"/>
    <property type="evidence" value="ECO:0007669"/>
    <property type="project" value="UniProtKB-KW"/>
</dbReference>
<dbReference type="GO" id="GO:0046872">
    <property type="term" value="F:metal ion binding"/>
    <property type="evidence" value="ECO:0007669"/>
    <property type="project" value="UniProtKB-KW"/>
</dbReference>
<dbReference type="GO" id="GO:0043022">
    <property type="term" value="F:ribosome binding"/>
    <property type="evidence" value="ECO:0007669"/>
    <property type="project" value="TreeGrafter"/>
</dbReference>
<dbReference type="InterPro" id="IPR032305">
    <property type="entry name" value="GTP-bd_M"/>
</dbReference>
<name>A0A067QX51_ZOONE</name>
<evidence type="ECO:0000313" key="7">
    <source>
        <dbReference type="Proteomes" id="UP000027135"/>
    </source>
</evidence>
<dbReference type="CDD" id="cd01878">
    <property type="entry name" value="HflX"/>
    <property type="match status" value="1"/>
</dbReference>